<evidence type="ECO:0000313" key="2">
    <source>
        <dbReference type="EMBL" id="TKW33958.1"/>
    </source>
</evidence>
<accession>A0A4U6VVM5</accession>
<dbReference type="AlphaFoldDB" id="A0A4U6VVM5"/>
<protein>
    <submittedName>
        <fullName evidence="2">Uncharacterized protein</fullName>
    </submittedName>
</protein>
<gene>
    <name evidence="2" type="ORF">SEVIR_2G273400v2</name>
</gene>
<evidence type="ECO:0000313" key="3">
    <source>
        <dbReference type="Proteomes" id="UP000298652"/>
    </source>
</evidence>
<keyword evidence="3" id="KW-1185">Reference proteome</keyword>
<dbReference type="Gramene" id="TKW33958">
    <property type="protein sequence ID" value="TKW33958"/>
    <property type="gene ID" value="SEVIR_2G273400v2"/>
</dbReference>
<reference evidence="2" key="1">
    <citation type="submission" date="2019-03" db="EMBL/GenBank/DDBJ databases">
        <title>WGS assembly of Setaria viridis.</title>
        <authorList>
            <person name="Huang P."/>
            <person name="Jenkins J."/>
            <person name="Grimwood J."/>
            <person name="Barry K."/>
            <person name="Healey A."/>
            <person name="Mamidi S."/>
            <person name="Sreedasyam A."/>
            <person name="Shu S."/>
            <person name="Feldman M."/>
            <person name="Wu J."/>
            <person name="Yu Y."/>
            <person name="Chen C."/>
            <person name="Johnson J."/>
            <person name="Rokhsar D."/>
            <person name="Baxter I."/>
            <person name="Schmutz J."/>
            <person name="Brutnell T."/>
            <person name="Kellogg E."/>
        </authorList>
    </citation>
    <scope>NUCLEOTIDE SEQUENCE [LARGE SCALE GENOMIC DNA]</scope>
</reference>
<feature type="compositionally biased region" description="Polar residues" evidence="1">
    <location>
        <begin position="15"/>
        <end position="28"/>
    </location>
</feature>
<dbReference type="EMBL" id="CM016553">
    <property type="protein sequence ID" value="TKW33958.1"/>
    <property type="molecule type" value="Genomic_DNA"/>
</dbReference>
<proteinExistence type="predicted"/>
<name>A0A4U6VVM5_SETVI</name>
<feature type="region of interest" description="Disordered" evidence="1">
    <location>
        <begin position="15"/>
        <end position="48"/>
    </location>
</feature>
<organism evidence="2 3">
    <name type="scientific">Setaria viridis</name>
    <name type="common">Green bristlegrass</name>
    <name type="synonym">Setaria italica subsp. viridis</name>
    <dbReference type="NCBI Taxonomy" id="4556"/>
    <lineage>
        <taxon>Eukaryota</taxon>
        <taxon>Viridiplantae</taxon>
        <taxon>Streptophyta</taxon>
        <taxon>Embryophyta</taxon>
        <taxon>Tracheophyta</taxon>
        <taxon>Spermatophyta</taxon>
        <taxon>Magnoliopsida</taxon>
        <taxon>Liliopsida</taxon>
        <taxon>Poales</taxon>
        <taxon>Poaceae</taxon>
        <taxon>PACMAD clade</taxon>
        <taxon>Panicoideae</taxon>
        <taxon>Panicodae</taxon>
        <taxon>Paniceae</taxon>
        <taxon>Cenchrinae</taxon>
        <taxon>Setaria</taxon>
    </lineage>
</organism>
<sequence>MKNSGYTYSKLGCKLQQQDDGGTSSLTATRCREWHTPSPWRRRGRRSA</sequence>
<evidence type="ECO:0000256" key="1">
    <source>
        <dbReference type="SAM" id="MobiDB-lite"/>
    </source>
</evidence>
<dbReference type="Proteomes" id="UP000298652">
    <property type="component" value="Chromosome 2"/>
</dbReference>